<organism evidence="10 11">
    <name type="scientific">Effrenium voratum</name>
    <dbReference type="NCBI Taxonomy" id="2562239"/>
    <lineage>
        <taxon>Eukaryota</taxon>
        <taxon>Sar</taxon>
        <taxon>Alveolata</taxon>
        <taxon>Dinophyceae</taxon>
        <taxon>Suessiales</taxon>
        <taxon>Symbiodiniaceae</taxon>
        <taxon>Effrenium</taxon>
    </lineage>
</organism>
<evidence type="ECO:0000256" key="4">
    <source>
        <dbReference type="ARBA" id="ARBA00022679"/>
    </source>
</evidence>
<comment type="similarity">
    <text evidence="3">Belongs to the wax synthase family.</text>
</comment>
<dbReference type="AlphaFoldDB" id="A0AA36JR55"/>
<evidence type="ECO:0000256" key="6">
    <source>
        <dbReference type="ARBA" id="ARBA00022989"/>
    </source>
</evidence>
<evidence type="ECO:0000256" key="2">
    <source>
        <dbReference type="ARBA" id="ARBA00005179"/>
    </source>
</evidence>
<keyword evidence="7 8" id="KW-0472">Membrane</keyword>
<comment type="caution">
    <text evidence="10">The sequence shown here is derived from an EMBL/GenBank/DDBJ whole genome shotgun (WGS) entry which is preliminary data.</text>
</comment>
<evidence type="ECO:0000259" key="9">
    <source>
        <dbReference type="Pfam" id="PF13813"/>
    </source>
</evidence>
<proteinExistence type="inferred from homology"/>
<dbReference type="PANTHER" id="PTHR31595">
    <property type="entry name" value="LONG-CHAIN-ALCOHOL O-FATTY-ACYLTRANSFERASE 3-RELATED"/>
    <property type="match status" value="1"/>
</dbReference>
<protein>
    <recommendedName>
        <fullName evidence="9">Wax synthase domain-containing protein</fullName>
    </recommendedName>
</protein>
<name>A0AA36JR55_9DINO</name>
<accession>A0AA36JR55</accession>
<dbReference type="GO" id="GO:0006629">
    <property type="term" value="P:lipid metabolic process"/>
    <property type="evidence" value="ECO:0007669"/>
    <property type="project" value="InterPro"/>
</dbReference>
<evidence type="ECO:0000313" key="10">
    <source>
        <dbReference type="EMBL" id="CAJ1410867.1"/>
    </source>
</evidence>
<comment type="pathway">
    <text evidence="2">Secondary metabolite biosynthesis.</text>
</comment>
<evidence type="ECO:0000256" key="8">
    <source>
        <dbReference type="SAM" id="Phobius"/>
    </source>
</evidence>
<evidence type="ECO:0000256" key="7">
    <source>
        <dbReference type="ARBA" id="ARBA00023136"/>
    </source>
</evidence>
<comment type="subcellular location">
    <subcellularLocation>
        <location evidence="1">Membrane</location>
        <topology evidence="1">Multi-pass membrane protein</topology>
    </subcellularLocation>
</comment>
<evidence type="ECO:0000313" key="11">
    <source>
        <dbReference type="Proteomes" id="UP001178507"/>
    </source>
</evidence>
<evidence type="ECO:0000256" key="3">
    <source>
        <dbReference type="ARBA" id="ARBA00007282"/>
    </source>
</evidence>
<sequence>MWHVVFSQPDLAADSEVKTISFSGLAVLLVLGSVGYGLHRKLQRWPSARIAVLSCLGVGIVLGPFVLLEWLGPLRSRMAHFVLSFFGVVAGFRWLELICGTGPAGFDHSAKNFVIYFTSPAEVLFEEGGLKPSRDGLVAELLFRIAKHMLIGTLVLSLGKATDFSPFLEEDPAVLPLLGFPWALPAIYLQTLYVYCTLATAMLMHRLLPAFFGIDSVDPMQTPLLLSTSLRDFWGRRWNLVVHRLMKRTFFLPVAGSSAWTRRLAGLLAFMMSGVFHEYMWLAVNWNSRDSFVPGLSLLFFLVQFALCALEASLTALAPGVAGASLPAPLKTVLTTALILPFGPLFLQGIRPMALECTEQGQTFSLVDGGEGVVSGPPPLDWVLCCAVGVAATARSAWRGAKQRSGGLAPKVSVVPVLPTCEGA</sequence>
<keyword evidence="6 8" id="KW-1133">Transmembrane helix</keyword>
<dbReference type="GO" id="GO:0016020">
    <property type="term" value="C:membrane"/>
    <property type="evidence" value="ECO:0007669"/>
    <property type="project" value="UniProtKB-SubCell"/>
</dbReference>
<evidence type="ECO:0000256" key="1">
    <source>
        <dbReference type="ARBA" id="ARBA00004141"/>
    </source>
</evidence>
<dbReference type="Pfam" id="PF13813">
    <property type="entry name" value="MBOAT_2"/>
    <property type="match status" value="1"/>
</dbReference>
<feature type="transmembrane region" description="Helical" evidence="8">
    <location>
        <begin position="182"/>
        <end position="204"/>
    </location>
</feature>
<dbReference type="InterPro" id="IPR044851">
    <property type="entry name" value="Wax_synthase"/>
</dbReference>
<keyword evidence="4" id="KW-0808">Transferase</keyword>
<keyword evidence="11" id="KW-1185">Reference proteome</keyword>
<feature type="transmembrane region" description="Helical" evidence="8">
    <location>
        <begin position="296"/>
        <end position="318"/>
    </location>
</feature>
<dbReference type="GO" id="GO:0008374">
    <property type="term" value="F:O-acyltransferase activity"/>
    <property type="evidence" value="ECO:0007669"/>
    <property type="project" value="InterPro"/>
</dbReference>
<dbReference type="InterPro" id="IPR032805">
    <property type="entry name" value="Wax_synthase_dom"/>
</dbReference>
<feature type="transmembrane region" description="Helical" evidence="8">
    <location>
        <begin position="20"/>
        <end position="38"/>
    </location>
</feature>
<dbReference type="Proteomes" id="UP001178507">
    <property type="component" value="Unassembled WGS sequence"/>
</dbReference>
<feature type="transmembrane region" description="Helical" evidence="8">
    <location>
        <begin position="330"/>
        <end position="347"/>
    </location>
</feature>
<feature type="transmembrane region" description="Helical" evidence="8">
    <location>
        <begin position="50"/>
        <end position="72"/>
    </location>
</feature>
<feature type="domain" description="Wax synthase" evidence="9">
    <location>
        <begin position="219"/>
        <end position="302"/>
    </location>
</feature>
<dbReference type="EMBL" id="CAUJNA010003844">
    <property type="protein sequence ID" value="CAJ1410867.1"/>
    <property type="molecule type" value="Genomic_DNA"/>
</dbReference>
<dbReference type="PANTHER" id="PTHR31595:SF57">
    <property type="entry name" value="OS04G0481900 PROTEIN"/>
    <property type="match status" value="1"/>
</dbReference>
<gene>
    <name evidence="10" type="ORF">EVOR1521_LOCUS31597</name>
</gene>
<keyword evidence="5 8" id="KW-0812">Transmembrane</keyword>
<reference evidence="10" key="1">
    <citation type="submission" date="2023-08" db="EMBL/GenBank/DDBJ databases">
        <authorList>
            <person name="Chen Y."/>
            <person name="Shah S."/>
            <person name="Dougan E. K."/>
            <person name="Thang M."/>
            <person name="Chan C."/>
        </authorList>
    </citation>
    <scope>NUCLEOTIDE SEQUENCE</scope>
</reference>
<evidence type="ECO:0000256" key="5">
    <source>
        <dbReference type="ARBA" id="ARBA00022692"/>
    </source>
</evidence>